<feature type="region of interest" description="Disordered" evidence="1">
    <location>
        <begin position="121"/>
        <end position="190"/>
    </location>
</feature>
<evidence type="ECO:0000313" key="4">
    <source>
        <dbReference type="RefSeq" id="XP_033584035.1"/>
    </source>
</evidence>
<feature type="compositionally biased region" description="Low complexity" evidence="1">
    <location>
        <begin position="121"/>
        <end position="156"/>
    </location>
</feature>
<protein>
    <submittedName>
        <fullName evidence="2 4">Uncharacterized protein</fullName>
    </submittedName>
</protein>
<evidence type="ECO:0000313" key="3">
    <source>
        <dbReference type="Proteomes" id="UP000504636"/>
    </source>
</evidence>
<dbReference type="AlphaFoldDB" id="A0A6A6Z7J7"/>
<accession>A0A6A6Z7J7</accession>
<proteinExistence type="predicted"/>
<reference evidence="4" key="2">
    <citation type="submission" date="2020-04" db="EMBL/GenBank/DDBJ databases">
        <authorList>
            <consortium name="NCBI Genome Project"/>
        </authorList>
    </citation>
    <scope>NUCLEOTIDE SEQUENCE</scope>
    <source>
        <strain evidence="4">CBS 304.34</strain>
    </source>
</reference>
<dbReference type="RefSeq" id="XP_033584035.1">
    <property type="nucleotide sequence ID" value="XM_033727407.1"/>
</dbReference>
<evidence type="ECO:0000256" key="1">
    <source>
        <dbReference type="SAM" id="MobiDB-lite"/>
    </source>
</evidence>
<organism evidence="2">
    <name type="scientific">Mytilinidion resinicola</name>
    <dbReference type="NCBI Taxonomy" id="574789"/>
    <lineage>
        <taxon>Eukaryota</taxon>
        <taxon>Fungi</taxon>
        <taxon>Dikarya</taxon>
        <taxon>Ascomycota</taxon>
        <taxon>Pezizomycotina</taxon>
        <taxon>Dothideomycetes</taxon>
        <taxon>Pleosporomycetidae</taxon>
        <taxon>Mytilinidiales</taxon>
        <taxon>Mytilinidiaceae</taxon>
        <taxon>Mytilinidion</taxon>
    </lineage>
</organism>
<name>A0A6A6Z7J7_9PEZI</name>
<reference evidence="4" key="3">
    <citation type="submission" date="2025-04" db="UniProtKB">
        <authorList>
            <consortium name="RefSeq"/>
        </authorList>
    </citation>
    <scope>IDENTIFICATION</scope>
    <source>
        <strain evidence="4">CBS 304.34</strain>
    </source>
</reference>
<gene>
    <name evidence="2 4" type="ORF">BDZ99DRAFT_564875</name>
</gene>
<evidence type="ECO:0000313" key="2">
    <source>
        <dbReference type="EMBL" id="KAF2817071.1"/>
    </source>
</evidence>
<sequence>MLVSYSENLEQFQGGADIPASLTTGSLAATSTCVQISASRKLTLPATTNPASFVFPLSEDYTFFAPVLPYLDTLSTVVEQFDGEHVTDCTSMTNIQAITSELELTATAFTETTAEADVLGTVTVPSNSPSGSSTPPGSTQPSQTPGVTSQPLQTPAVPQPPATPGSKTVPSDTQSAPSVTPSLPELSPPQITAAPGIVKYSMTAPNGAPIVITSTMQGIPPSVVTYSTTAPNGEPIVIMSVIPEAPPSTVIYSTNVPNGEPTIITSIIPAIPPSVETYSTIAPNWILTVITSTILPETAPLFVVTISATASNGSPVLITSIVSPTALVTLSTTGPNGAPTVITEVYTGSQATGQLRNRGRRMPRDGGLWHGLLASWD</sequence>
<dbReference type="Proteomes" id="UP000504636">
    <property type="component" value="Unplaced"/>
</dbReference>
<feature type="compositionally biased region" description="Polar residues" evidence="1">
    <location>
        <begin position="165"/>
        <end position="181"/>
    </location>
</feature>
<dbReference type="GeneID" id="54468300"/>
<reference evidence="2 4" key="1">
    <citation type="journal article" date="2020" name="Stud. Mycol.">
        <title>101 Dothideomycetes genomes: a test case for predicting lifestyles and emergence of pathogens.</title>
        <authorList>
            <person name="Haridas S."/>
            <person name="Albert R."/>
            <person name="Binder M."/>
            <person name="Bloem J."/>
            <person name="Labutti K."/>
            <person name="Salamov A."/>
            <person name="Andreopoulos B."/>
            <person name="Baker S."/>
            <person name="Barry K."/>
            <person name="Bills G."/>
            <person name="Bluhm B."/>
            <person name="Cannon C."/>
            <person name="Castanera R."/>
            <person name="Culley D."/>
            <person name="Daum C."/>
            <person name="Ezra D."/>
            <person name="Gonzalez J."/>
            <person name="Henrissat B."/>
            <person name="Kuo A."/>
            <person name="Liang C."/>
            <person name="Lipzen A."/>
            <person name="Lutzoni F."/>
            <person name="Magnuson J."/>
            <person name="Mondo S."/>
            <person name="Nolan M."/>
            <person name="Ohm R."/>
            <person name="Pangilinan J."/>
            <person name="Park H.-J."/>
            <person name="Ramirez L."/>
            <person name="Alfaro M."/>
            <person name="Sun H."/>
            <person name="Tritt A."/>
            <person name="Yoshinaga Y."/>
            <person name="Zwiers L.-H."/>
            <person name="Turgeon B."/>
            <person name="Goodwin S."/>
            <person name="Spatafora J."/>
            <person name="Crous P."/>
            <person name="Grigoriev I."/>
        </authorList>
    </citation>
    <scope>NUCLEOTIDE SEQUENCE</scope>
    <source>
        <strain evidence="2 4">CBS 304.34</strain>
    </source>
</reference>
<dbReference type="EMBL" id="MU003692">
    <property type="protein sequence ID" value="KAF2817071.1"/>
    <property type="molecule type" value="Genomic_DNA"/>
</dbReference>
<keyword evidence="3" id="KW-1185">Reference proteome</keyword>